<gene>
    <name evidence="2" type="ORF">PROVRUST_05842</name>
</gene>
<dbReference type="eggNOG" id="ENOG50340NV">
    <property type="taxonomic scope" value="Bacteria"/>
</dbReference>
<dbReference type="Pfam" id="PF02090">
    <property type="entry name" value="SPAM"/>
    <property type="match status" value="1"/>
</dbReference>
<dbReference type="InterPro" id="IPR002954">
    <property type="entry name" value="Salm_SPAgM"/>
</dbReference>
<name>D1P124_9GAMM</name>
<organism evidence="2 3">
    <name type="scientific">Providencia rustigianii DSM 4541</name>
    <dbReference type="NCBI Taxonomy" id="500637"/>
    <lineage>
        <taxon>Bacteria</taxon>
        <taxon>Pseudomonadati</taxon>
        <taxon>Pseudomonadota</taxon>
        <taxon>Gammaproteobacteria</taxon>
        <taxon>Enterobacterales</taxon>
        <taxon>Morganellaceae</taxon>
        <taxon>Providencia</taxon>
    </lineage>
</organism>
<dbReference type="EMBL" id="ABXV02000017">
    <property type="protein sequence ID" value="EFB73043.1"/>
    <property type="molecule type" value="Genomic_DNA"/>
</dbReference>
<comment type="caution">
    <text evidence="2">The sequence shown here is derived from an EMBL/GenBank/DDBJ whole genome shotgun (WGS) entry which is preliminary data.</text>
</comment>
<dbReference type="STRING" id="500637.PROVRUST_05842"/>
<evidence type="ECO:0000313" key="2">
    <source>
        <dbReference type="EMBL" id="EFB73043.1"/>
    </source>
</evidence>
<dbReference type="GeneID" id="93419715"/>
<protein>
    <submittedName>
        <fullName evidence="2">Uncharacterized protein</fullName>
    </submittedName>
</protein>
<dbReference type="AlphaFoldDB" id="D1P124"/>
<accession>D1P124</accession>
<dbReference type="HOGENOM" id="CLU_1729747_0_0_6"/>
<proteinExistence type="predicted"/>
<reference evidence="2" key="1">
    <citation type="submission" date="2009-12" db="EMBL/GenBank/DDBJ databases">
        <authorList>
            <person name="Weinstock G."/>
            <person name="Sodergren E."/>
            <person name="Clifton S."/>
            <person name="Fulton L."/>
            <person name="Fulton B."/>
            <person name="Courtney L."/>
            <person name="Fronick C."/>
            <person name="Harrison M."/>
            <person name="Strong C."/>
            <person name="Farmer C."/>
            <person name="Delahaunty K."/>
            <person name="Markovic C."/>
            <person name="Hall O."/>
            <person name="Minx P."/>
            <person name="Tomlinson C."/>
            <person name="Mitreva M."/>
            <person name="Nelson J."/>
            <person name="Hou S."/>
            <person name="Wollam A."/>
            <person name="Pepin K.H."/>
            <person name="Johnson M."/>
            <person name="Bhonagiri V."/>
            <person name="Nash W.E."/>
            <person name="Warren W."/>
            <person name="Chinwalla A."/>
            <person name="Mardis E.R."/>
            <person name="Wilson R.K."/>
        </authorList>
    </citation>
    <scope>NUCLEOTIDE SEQUENCE [LARGE SCALE GENOMIC DNA]</scope>
    <source>
        <strain evidence="2">DSM 4541</strain>
    </source>
</reference>
<dbReference type="Proteomes" id="UP000005512">
    <property type="component" value="Unassembled WGS sequence"/>
</dbReference>
<dbReference type="RefSeq" id="WP_006813899.1">
    <property type="nucleotide sequence ID" value="NZ_GG703818.1"/>
</dbReference>
<evidence type="ECO:0000256" key="1">
    <source>
        <dbReference type="SAM" id="Coils"/>
    </source>
</evidence>
<evidence type="ECO:0000313" key="3">
    <source>
        <dbReference type="Proteomes" id="UP000005512"/>
    </source>
</evidence>
<feature type="coiled-coil region" evidence="1">
    <location>
        <begin position="7"/>
        <end position="34"/>
    </location>
</feature>
<keyword evidence="1" id="KW-0175">Coiled coil</keyword>
<keyword evidence="3" id="KW-1185">Reference proteome</keyword>
<sequence length="151" mass="18480">MMISNLLALTEKRLERVQLEQKKLRLAMIHLQQEQVHLRQKIDILFTHVTVYEKSEELNQIDFWERQRLKAVVLSEIAQFEYQIENIVSELSKYHLLKQQMSERGFILRNKCEKFRKYLKQQCRARWLKLEHQQQNETEELLVHVDNKIYS</sequence>